<evidence type="ECO:0000256" key="6">
    <source>
        <dbReference type="ARBA" id="ARBA00022833"/>
    </source>
</evidence>
<keyword evidence="9" id="KW-0255">Endonuclease</keyword>
<evidence type="ECO:0000256" key="1">
    <source>
        <dbReference type="ARBA" id="ARBA00001947"/>
    </source>
</evidence>
<dbReference type="InterPro" id="IPR001719">
    <property type="entry name" value="AP_endonuc_2"/>
</dbReference>
<dbReference type="EMBL" id="UOGE01000092">
    <property type="protein sequence ID" value="VAX24077.1"/>
    <property type="molecule type" value="Genomic_DNA"/>
</dbReference>
<evidence type="ECO:0000313" key="9">
    <source>
        <dbReference type="EMBL" id="VAX24077.1"/>
    </source>
</evidence>
<dbReference type="HAMAP" id="MF_00152">
    <property type="entry name" value="Nfo"/>
    <property type="match status" value="1"/>
</dbReference>
<keyword evidence="7" id="KW-0234">DNA repair</keyword>
<feature type="domain" description="Xylose isomerase-like TIM barrel" evidence="8">
    <location>
        <begin position="27"/>
        <end position="275"/>
    </location>
</feature>
<evidence type="ECO:0000256" key="2">
    <source>
        <dbReference type="ARBA" id="ARBA00005340"/>
    </source>
</evidence>
<dbReference type="FunFam" id="3.20.20.150:FF:000001">
    <property type="entry name" value="Probable endonuclease 4"/>
    <property type="match status" value="1"/>
</dbReference>
<proteinExistence type="inferred from homology"/>
<dbReference type="PROSITE" id="PS00731">
    <property type="entry name" value="AP_NUCLEASE_F2_3"/>
    <property type="match status" value="1"/>
</dbReference>
<dbReference type="PANTHER" id="PTHR21445:SF0">
    <property type="entry name" value="APURINIC-APYRIMIDINIC ENDONUCLEASE"/>
    <property type="match status" value="1"/>
</dbReference>
<protein>
    <submittedName>
        <fullName evidence="9">Endonuclease IV</fullName>
        <ecNumber evidence="9">3.1.21.2</ecNumber>
    </submittedName>
</protein>
<dbReference type="CDD" id="cd00019">
    <property type="entry name" value="AP2Ec"/>
    <property type="match status" value="1"/>
</dbReference>
<dbReference type="GO" id="GO:0003906">
    <property type="term" value="F:DNA-(apurinic or apyrimidinic site) endonuclease activity"/>
    <property type="evidence" value="ECO:0007669"/>
    <property type="project" value="TreeGrafter"/>
</dbReference>
<dbReference type="SUPFAM" id="SSF51658">
    <property type="entry name" value="Xylose isomerase-like"/>
    <property type="match status" value="1"/>
</dbReference>
<evidence type="ECO:0000259" key="8">
    <source>
        <dbReference type="Pfam" id="PF01261"/>
    </source>
</evidence>
<dbReference type="GO" id="GO:0006284">
    <property type="term" value="P:base-excision repair"/>
    <property type="evidence" value="ECO:0007669"/>
    <property type="project" value="TreeGrafter"/>
</dbReference>
<evidence type="ECO:0000256" key="4">
    <source>
        <dbReference type="ARBA" id="ARBA00022763"/>
    </source>
</evidence>
<dbReference type="AlphaFoldDB" id="A0A3B1D5R3"/>
<comment type="similarity">
    <text evidence="2">Belongs to the AP endonuclease 2 family.</text>
</comment>
<dbReference type="PROSITE" id="PS51432">
    <property type="entry name" value="AP_NUCLEASE_F2_4"/>
    <property type="match status" value="1"/>
</dbReference>
<evidence type="ECO:0000256" key="3">
    <source>
        <dbReference type="ARBA" id="ARBA00022723"/>
    </source>
</evidence>
<dbReference type="InterPro" id="IPR013022">
    <property type="entry name" value="Xyl_isomerase-like_TIM-brl"/>
</dbReference>
<evidence type="ECO:0000256" key="7">
    <source>
        <dbReference type="ARBA" id="ARBA00023204"/>
    </source>
</evidence>
<dbReference type="GO" id="GO:0008833">
    <property type="term" value="F:deoxyribonuclease IV (phage-T4-induced) activity"/>
    <property type="evidence" value="ECO:0007669"/>
    <property type="project" value="UniProtKB-EC"/>
</dbReference>
<sequence>MHRKQSRPWGAHMSIAGGVSKAVTRGSDVGARAIQIFTKNNNRWEGKPLSADEIEKFNDNIDRLNVKAHASHDCYLINLASPDKELIKKSRTAFLDEIDRADALGIPCLVFHPGSHMGKGASEGLKRVADSIDFCVNKRPEIKTTLTIETTAGQGTGLGHRFEEIASIIDNVQRPELMGVCVDTCHIFAAGYEINTAKGYKETFEEFDETIGLGRLKMFHVNDSKKELGSRVDRHEHIGKGFIGAKGFRFLVNDKRFTKTPMILETPKGADGAEDIVNLEFLNSLIN</sequence>
<gene>
    <name evidence="9" type="ORF">MNBD_NITROSPINAE02-2234</name>
</gene>
<keyword evidence="4" id="KW-0227">DNA damage</keyword>
<keyword evidence="9" id="KW-0540">Nuclease</keyword>
<accession>A0A3B1D5R3</accession>
<name>A0A3B1D5R3_9ZZZZ</name>
<organism evidence="9">
    <name type="scientific">hydrothermal vent metagenome</name>
    <dbReference type="NCBI Taxonomy" id="652676"/>
    <lineage>
        <taxon>unclassified sequences</taxon>
        <taxon>metagenomes</taxon>
        <taxon>ecological metagenomes</taxon>
    </lineage>
</organism>
<dbReference type="EC" id="3.1.21.2" evidence="9"/>
<dbReference type="GO" id="GO:0008270">
    <property type="term" value="F:zinc ion binding"/>
    <property type="evidence" value="ECO:0007669"/>
    <property type="project" value="InterPro"/>
</dbReference>
<dbReference type="SMART" id="SM00518">
    <property type="entry name" value="AP2Ec"/>
    <property type="match status" value="1"/>
</dbReference>
<comment type="cofactor">
    <cofactor evidence="1">
        <name>Zn(2+)</name>
        <dbReference type="ChEBI" id="CHEBI:29105"/>
    </cofactor>
</comment>
<dbReference type="PROSITE" id="PS00729">
    <property type="entry name" value="AP_NUCLEASE_F2_1"/>
    <property type="match status" value="1"/>
</dbReference>
<dbReference type="GO" id="GO:0008081">
    <property type="term" value="F:phosphoric diester hydrolase activity"/>
    <property type="evidence" value="ECO:0007669"/>
    <property type="project" value="TreeGrafter"/>
</dbReference>
<dbReference type="InterPro" id="IPR036237">
    <property type="entry name" value="Xyl_isomerase-like_sf"/>
</dbReference>
<reference evidence="9" key="1">
    <citation type="submission" date="2018-06" db="EMBL/GenBank/DDBJ databases">
        <authorList>
            <person name="Zhirakovskaya E."/>
        </authorList>
    </citation>
    <scope>NUCLEOTIDE SEQUENCE</scope>
</reference>
<keyword evidence="5 9" id="KW-0378">Hydrolase</keyword>
<dbReference type="InterPro" id="IPR018246">
    <property type="entry name" value="AP_endonuc_F2_Zn_BS"/>
</dbReference>
<evidence type="ECO:0000256" key="5">
    <source>
        <dbReference type="ARBA" id="ARBA00022801"/>
    </source>
</evidence>
<dbReference type="Gene3D" id="3.20.20.150">
    <property type="entry name" value="Divalent-metal-dependent TIM barrel enzymes"/>
    <property type="match status" value="1"/>
</dbReference>
<dbReference type="PANTHER" id="PTHR21445">
    <property type="entry name" value="ENDONUCLEASE IV ENDODEOXYRIBONUCLEASE IV"/>
    <property type="match status" value="1"/>
</dbReference>
<dbReference type="PROSITE" id="PS00730">
    <property type="entry name" value="AP_NUCLEASE_F2_2"/>
    <property type="match status" value="1"/>
</dbReference>
<keyword evidence="6" id="KW-0862">Zinc</keyword>
<dbReference type="NCBIfam" id="TIGR00587">
    <property type="entry name" value="nfo"/>
    <property type="match status" value="1"/>
</dbReference>
<dbReference type="Pfam" id="PF01261">
    <property type="entry name" value="AP_endonuc_2"/>
    <property type="match status" value="1"/>
</dbReference>
<dbReference type="GO" id="GO:0003677">
    <property type="term" value="F:DNA binding"/>
    <property type="evidence" value="ECO:0007669"/>
    <property type="project" value="InterPro"/>
</dbReference>
<keyword evidence="3" id="KW-0479">Metal-binding</keyword>